<keyword evidence="5" id="KW-1185">Reference proteome</keyword>
<protein>
    <recommendedName>
        <fullName evidence="3">Tyrosine specific protein phosphatases domain-containing protein</fullName>
    </recommendedName>
</protein>
<dbReference type="EMBL" id="CAKOGP040002014">
    <property type="protein sequence ID" value="CAJ1959674.1"/>
    <property type="molecule type" value="Genomic_DNA"/>
</dbReference>
<dbReference type="InterPro" id="IPR000242">
    <property type="entry name" value="PTP_cat"/>
</dbReference>
<name>A0AAD2JLF2_9STRA</name>
<keyword evidence="2" id="KW-0732">Signal</keyword>
<gene>
    <name evidence="4" type="ORF">CYCCA115_LOCUS18093</name>
</gene>
<organism evidence="4 5">
    <name type="scientific">Cylindrotheca closterium</name>
    <dbReference type="NCBI Taxonomy" id="2856"/>
    <lineage>
        <taxon>Eukaryota</taxon>
        <taxon>Sar</taxon>
        <taxon>Stramenopiles</taxon>
        <taxon>Ochrophyta</taxon>
        <taxon>Bacillariophyta</taxon>
        <taxon>Bacillariophyceae</taxon>
        <taxon>Bacillariophycidae</taxon>
        <taxon>Bacillariales</taxon>
        <taxon>Bacillariaceae</taxon>
        <taxon>Cylindrotheca</taxon>
    </lineage>
</organism>
<evidence type="ECO:0000259" key="3">
    <source>
        <dbReference type="PROSITE" id="PS50056"/>
    </source>
</evidence>
<dbReference type="InterPro" id="IPR029021">
    <property type="entry name" value="Prot-tyrosine_phosphatase-like"/>
</dbReference>
<dbReference type="SUPFAM" id="SSF52799">
    <property type="entry name" value="(Phosphotyrosine protein) phosphatases II"/>
    <property type="match status" value="1"/>
</dbReference>
<comment type="caution">
    <text evidence="4">The sequence shown here is derived from an EMBL/GenBank/DDBJ whole genome shotgun (WGS) entry which is preliminary data.</text>
</comment>
<evidence type="ECO:0000313" key="5">
    <source>
        <dbReference type="Proteomes" id="UP001295423"/>
    </source>
</evidence>
<dbReference type="InterPro" id="IPR050561">
    <property type="entry name" value="PTP"/>
</dbReference>
<dbReference type="GO" id="GO:0004725">
    <property type="term" value="F:protein tyrosine phosphatase activity"/>
    <property type="evidence" value="ECO:0007669"/>
    <property type="project" value="InterPro"/>
</dbReference>
<proteinExistence type="predicted"/>
<feature type="chain" id="PRO_5042020211" description="Tyrosine specific protein phosphatases domain-containing protein" evidence="2">
    <location>
        <begin position="18"/>
        <end position="299"/>
    </location>
</feature>
<dbReference type="InterPro" id="IPR000387">
    <property type="entry name" value="Tyr_Pase_dom"/>
</dbReference>
<reference evidence="4" key="1">
    <citation type="submission" date="2023-08" db="EMBL/GenBank/DDBJ databases">
        <authorList>
            <person name="Audoor S."/>
            <person name="Bilcke G."/>
        </authorList>
    </citation>
    <scope>NUCLEOTIDE SEQUENCE</scope>
</reference>
<evidence type="ECO:0000256" key="2">
    <source>
        <dbReference type="SAM" id="SignalP"/>
    </source>
</evidence>
<feature type="signal peptide" evidence="2">
    <location>
        <begin position="1"/>
        <end position="17"/>
    </location>
</feature>
<keyword evidence="1" id="KW-0378">Hydrolase</keyword>
<feature type="domain" description="Tyrosine specific protein phosphatases" evidence="3">
    <location>
        <begin position="215"/>
        <end position="247"/>
    </location>
</feature>
<dbReference type="InterPro" id="IPR016130">
    <property type="entry name" value="Tyr_Pase_AS"/>
</dbReference>
<dbReference type="Pfam" id="PF22784">
    <property type="entry name" value="PTP-SAK"/>
    <property type="match status" value="1"/>
</dbReference>
<sequence length="299" mass="33665">MMSRSLRWFFSVTLSLASHRQGGPTSSLAAAWRHPPASTFISSRKITQYHRSLVSISLLSLAQVASRIHHRDLAISLFHHRDTNHDYGGGGGGDSNHTDDKNNILQNKQKLVGPLIQPPRPNGNTYWVIPNAFLAGEYPGAATPEASQQKLRAYLDLGVTCFFDLTFPGEKPEYESILKEEAALRNRQHNSSRPVEYHRYSIPDFGIPSNPNLMKELLEDMNQAMNERNQTIYVHCRGGIGRTGTTVGCFLKQYGNYDNGDEALQELNRLFQTSGRSLESSFSPETPDQIRFIKEWNSK</sequence>
<evidence type="ECO:0000313" key="4">
    <source>
        <dbReference type="EMBL" id="CAJ1959674.1"/>
    </source>
</evidence>
<accession>A0AAD2JLF2</accession>
<dbReference type="InterPro" id="IPR057023">
    <property type="entry name" value="PTP-SAK"/>
</dbReference>
<dbReference type="Gene3D" id="3.90.190.10">
    <property type="entry name" value="Protein tyrosine phosphatase superfamily"/>
    <property type="match status" value="1"/>
</dbReference>
<evidence type="ECO:0000256" key="1">
    <source>
        <dbReference type="ARBA" id="ARBA00022801"/>
    </source>
</evidence>
<dbReference type="PANTHER" id="PTHR23339">
    <property type="entry name" value="TYROSINE SPECIFIC PROTEIN PHOSPHATASE AND DUAL SPECIFICITY PROTEIN PHOSPHATASE"/>
    <property type="match status" value="1"/>
</dbReference>
<dbReference type="PROSITE" id="PS50056">
    <property type="entry name" value="TYR_PHOSPHATASE_2"/>
    <property type="match status" value="1"/>
</dbReference>
<dbReference type="AlphaFoldDB" id="A0AAD2JLF2"/>
<dbReference type="PRINTS" id="PR00700">
    <property type="entry name" value="PRTYPHPHTASE"/>
</dbReference>
<dbReference type="Proteomes" id="UP001295423">
    <property type="component" value="Unassembled WGS sequence"/>
</dbReference>
<dbReference type="PROSITE" id="PS00383">
    <property type="entry name" value="TYR_PHOSPHATASE_1"/>
    <property type="match status" value="1"/>
</dbReference>